<evidence type="ECO:0000256" key="6">
    <source>
        <dbReference type="ARBA" id="ARBA00037937"/>
    </source>
</evidence>
<dbReference type="Pfam" id="PF04347">
    <property type="entry name" value="FliO"/>
    <property type="match status" value="1"/>
</dbReference>
<evidence type="ECO:0000256" key="3">
    <source>
        <dbReference type="ARBA" id="ARBA00022989"/>
    </source>
</evidence>
<comment type="subcellular location">
    <subcellularLocation>
        <location evidence="7">Cell membrane</location>
    </subcellularLocation>
    <subcellularLocation>
        <location evidence="7">Bacterial flagellum basal body</location>
    </subcellularLocation>
</comment>
<keyword evidence="2 7" id="KW-0812">Transmembrane</keyword>
<protein>
    <recommendedName>
        <fullName evidence="7">Flagellar protein</fullName>
    </recommendedName>
</protein>
<proteinExistence type="inferred from homology"/>
<dbReference type="InterPro" id="IPR052205">
    <property type="entry name" value="FliO/MopB"/>
</dbReference>
<comment type="similarity">
    <text evidence="6 7">Belongs to the FliO/MopB family.</text>
</comment>
<organism evidence="9 10">
    <name type="scientific">Candidatus Methylobacter oryzae</name>
    <dbReference type="NCBI Taxonomy" id="2497749"/>
    <lineage>
        <taxon>Bacteria</taxon>
        <taxon>Pseudomonadati</taxon>
        <taxon>Pseudomonadota</taxon>
        <taxon>Gammaproteobacteria</taxon>
        <taxon>Methylococcales</taxon>
        <taxon>Methylococcaceae</taxon>
        <taxon>Methylobacter</taxon>
    </lineage>
</organism>
<dbReference type="EMBL" id="RYFG02000026">
    <property type="protein sequence ID" value="TRX00485.1"/>
    <property type="molecule type" value="Genomic_DNA"/>
</dbReference>
<feature type="signal peptide" evidence="8">
    <location>
        <begin position="1"/>
        <end position="20"/>
    </location>
</feature>
<comment type="caution">
    <text evidence="9">The sequence shown here is derived from an EMBL/GenBank/DDBJ whole genome shotgun (WGS) entry which is preliminary data.</text>
</comment>
<keyword evidence="9" id="KW-0969">Cilium</keyword>
<feature type="chain" id="PRO_5046288392" description="Flagellar protein" evidence="8">
    <location>
        <begin position="21"/>
        <end position="151"/>
    </location>
</feature>
<keyword evidence="10" id="KW-1185">Reference proteome</keyword>
<feature type="transmembrane region" description="Helical" evidence="7">
    <location>
        <begin position="39"/>
        <end position="60"/>
    </location>
</feature>
<name>A0ABY3CCZ9_9GAMM</name>
<dbReference type="PANTHER" id="PTHR38766">
    <property type="entry name" value="FLAGELLAR PROTEIN FLIO"/>
    <property type="match status" value="1"/>
</dbReference>
<evidence type="ECO:0000256" key="1">
    <source>
        <dbReference type="ARBA" id="ARBA00022475"/>
    </source>
</evidence>
<evidence type="ECO:0000256" key="7">
    <source>
        <dbReference type="RuleBase" id="RU362064"/>
    </source>
</evidence>
<evidence type="ECO:0000256" key="5">
    <source>
        <dbReference type="ARBA" id="ARBA00023143"/>
    </source>
</evidence>
<evidence type="ECO:0000313" key="9">
    <source>
        <dbReference type="EMBL" id="TRX00485.1"/>
    </source>
</evidence>
<evidence type="ECO:0000256" key="4">
    <source>
        <dbReference type="ARBA" id="ARBA00023136"/>
    </source>
</evidence>
<sequence length="151" mass="16180">MPVKIIIAWLALCWMPACFAVQDADAPKQTVRTISSGDMLHWAAGLLVVLAVFFFCVWGMRKLSGISTHGSEKMRVVGALSLGVREKVILLQVGRKQLVLGVTPGRIDALHVLEGEDCLNNNDCMDAGAAAGQDSKFSAIVKQVMKGQANG</sequence>
<keyword evidence="1 7" id="KW-1003">Cell membrane</keyword>
<keyword evidence="9" id="KW-0282">Flagellum</keyword>
<keyword evidence="5 7" id="KW-0975">Bacterial flagellum</keyword>
<dbReference type="PANTHER" id="PTHR38766:SF1">
    <property type="entry name" value="FLAGELLAR PROTEIN FLIO"/>
    <property type="match status" value="1"/>
</dbReference>
<dbReference type="InterPro" id="IPR022781">
    <property type="entry name" value="Flagellar_biosynth_FliO"/>
</dbReference>
<evidence type="ECO:0000313" key="10">
    <source>
        <dbReference type="Proteomes" id="UP000733744"/>
    </source>
</evidence>
<accession>A0ABY3CCZ9</accession>
<dbReference type="RefSeq" id="WP_127027225.1">
    <property type="nucleotide sequence ID" value="NZ_RYFG02000026.1"/>
</dbReference>
<keyword evidence="4 7" id="KW-0472">Membrane</keyword>
<gene>
    <name evidence="9" type="primary">fliO</name>
    <name evidence="9" type="ORF">EKO24_005735</name>
</gene>
<dbReference type="Proteomes" id="UP000733744">
    <property type="component" value="Unassembled WGS sequence"/>
</dbReference>
<reference evidence="9 10" key="1">
    <citation type="journal article" date="2019" name="Antonie Van Leeuwenhoek">
        <title>Description of 'Ca. Methylobacter oryzae' KRF1, a novel species from the environmentally important Methylobacter clade 2.</title>
        <authorList>
            <person name="Khatri K."/>
            <person name="Mohite J.A."/>
            <person name="Pandit P.S."/>
            <person name="Bahulikar R."/>
            <person name="Rahalkar M.C."/>
        </authorList>
    </citation>
    <scope>NUCLEOTIDE SEQUENCE [LARGE SCALE GENOMIC DNA]</scope>
    <source>
        <strain evidence="9 10">KRF1</strain>
    </source>
</reference>
<evidence type="ECO:0000256" key="2">
    <source>
        <dbReference type="ARBA" id="ARBA00022692"/>
    </source>
</evidence>
<keyword evidence="8" id="KW-0732">Signal</keyword>
<keyword evidence="3 7" id="KW-1133">Transmembrane helix</keyword>
<dbReference type="NCBIfam" id="TIGR03500">
    <property type="entry name" value="FliO_TIGR"/>
    <property type="match status" value="1"/>
</dbReference>
<evidence type="ECO:0000256" key="8">
    <source>
        <dbReference type="SAM" id="SignalP"/>
    </source>
</evidence>
<keyword evidence="9" id="KW-0966">Cell projection</keyword>